<dbReference type="AlphaFoldDB" id="A0A9P6H3F3"/>
<accession>A0A9P6H3F3</accession>
<reference evidence="3" key="2">
    <citation type="submission" date="2020-11" db="EMBL/GenBank/DDBJ databases">
        <authorList>
            <consortium name="DOE Joint Genome Institute"/>
            <person name="Kuo A."/>
            <person name="Miyauchi S."/>
            <person name="Kiss E."/>
            <person name="Drula E."/>
            <person name="Kohler A."/>
            <person name="Sanchez-Garcia M."/>
            <person name="Andreopoulos B."/>
            <person name="Barry K.W."/>
            <person name="Bonito G."/>
            <person name="Buee M."/>
            <person name="Carver A."/>
            <person name="Chen C."/>
            <person name="Cichocki N."/>
            <person name="Clum A."/>
            <person name="Culley D."/>
            <person name="Crous P.W."/>
            <person name="Fauchery L."/>
            <person name="Girlanda M."/>
            <person name="Hayes R."/>
            <person name="Keri Z."/>
            <person name="Labutti K."/>
            <person name="Lipzen A."/>
            <person name="Lombard V."/>
            <person name="Magnuson J."/>
            <person name="Maillard F."/>
            <person name="Morin E."/>
            <person name="Murat C."/>
            <person name="Nolan M."/>
            <person name="Ohm R."/>
            <person name="Pangilinan J."/>
            <person name="Pereira M."/>
            <person name="Perotto S."/>
            <person name="Peter M."/>
            <person name="Riley R."/>
            <person name="Sitrit Y."/>
            <person name="Stielow B."/>
            <person name="Szollosi G."/>
            <person name="Zifcakova L."/>
            <person name="Stursova M."/>
            <person name="Spatafora J.W."/>
            <person name="Tedersoo L."/>
            <person name="Vaario L.-M."/>
            <person name="Yamada A."/>
            <person name="Yan M."/>
            <person name="Wang P."/>
            <person name="Xu J."/>
            <person name="Bruns T."/>
            <person name="Baldrian P."/>
            <person name="Vilgalys R."/>
            <person name="Henrissat B."/>
            <person name="Grigoriev I.V."/>
            <person name="Hibbett D."/>
            <person name="Nagy L.G."/>
            <person name="Martin F.M."/>
        </authorList>
    </citation>
    <scope>NUCLEOTIDE SEQUENCE</scope>
    <source>
        <strain evidence="3">UH-Tt-Lm1</strain>
    </source>
</reference>
<feature type="region of interest" description="Disordered" evidence="2">
    <location>
        <begin position="278"/>
        <end position="341"/>
    </location>
</feature>
<gene>
    <name evidence="3" type="ORF">BJ322DRAFT_1093229</name>
</gene>
<comment type="caution">
    <text evidence="3">The sequence shown here is derived from an EMBL/GenBank/DDBJ whole genome shotgun (WGS) entry which is preliminary data.</text>
</comment>
<sequence length="428" mass="48631">MPPRNPTTDVEPDFGEELWDGARNAIIEGGKTAEQATEILRLAWTARHERDLDLWNEHLQQLRTEEGENEQVLEIIPEDAQPTETEMPDWLDRPTPSFLDIRPARNVLKRLEKKEFVELWHFTVEGCRIAAAVDIATPANTTFGLVGTDKGYLLQDVEASSTKAINDEYLTWNQLTEAKTRMIGCLRDCKWKSYEVEQLIMFYLSLDVHPIRSQPYGMEAIMRYQDRVRRDWTARLSSGAPYRISEVNEDLMKELRDEIKNEEQATISARQMELLRKQEEALARGPSSSSRSSHNSRVARPRNSRSRSPVRRTGYNRRRSRSPEPRRQSFRASANSGTKEGKLSVCPICLGRDPHKVSSCQAAKLWSGEKAQSTRVAGGRILNKQGVVLCSDWQKPVRCTDVLGTHRHECSGCGARDHGANGCDKAQT</sequence>
<keyword evidence="1" id="KW-0175">Coiled coil</keyword>
<dbReference type="OrthoDB" id="2158839at2759"/>
<feature type="compositionally biased region" description="Low complexity" evidence="2">
    <location>
        <begin position="287"/>
        <end position="296"/>
    </location>
</feature>
<dbReference type="Proteomes" id="UP000736335">
    <property type="component" value="Unassembled WGS sequence"/>
</dbReference>
<keyword evidence="4" id="KW-1185">Reference proteome</keyword>
<evidence type="ECO:0000256" key="1">
    <source>
        <dbReference type="SAM" id="Coils"/>
    </source>
</evidence>
<reference evidence="3" key="1">
    <citation type="journal article" date="2020" name="Nat. Commun.">
        <title>Large-scale genome sequencing of mycorrhizal fungi provides insights into the early evolution of symbiotic traits.</title>
        <authorList>
            <person name="Miyauchi S."/>
            <person name="Kiss E."/>
            <person name="Kuo A."/>
            <person name="Drula E."/>
            <person name="Kohler A."/>
            <person name="Sanchez-Garcia M."/>
            <person name="Morin E."/>
            <person name="Andreopoulos B."/>
            <person name="Barry K.W."/>
            <person name="Bonito G."/>
            <person name="Buee M."/>
            <person name="Carver A."/>
            <person name="Chen C."/>
            <person name="Cichocki N."/>
            <person name="Clum A."/>
            <person name="Culley D."/>
            <person name="Crous P.W."/>
            <person name="Fauchery L."/>
            <person name="Girlanda M."/>
            <person name="Hayes R.D."/>
            <person name="Keri Z."/>
            <person name="LaButti K."/>
            <person name="Lipzen A."/>
            <person name="Lombard V."/>
            <person name="Magnuson J."/>
            <person name="Maillard F."/>
            <person name="Murat C."/>
            <person name="Nolan M."/>
            <person name="Ohm R.A."/>
            <person name="Pangilinan J."/>
            <person name="Pereira M.F."/>
            <person name="Perotto S."/>
            <person name="Peter M."/>
            <person name="Pfister S."/>
            <person name="Riley R."/>
            <person name="Sitrit Y."/>
            <person name="Stielow J.B."/>
            <person name="Szollosi G."/>
            <person name="Zifcakova L."/>
            <person name="Stursova M."/>
            <person name="Spatafora J.W."/>
            <person name="Tedersoo L."/>
            <person name="Vaario L.M."/>
            <person name="Yamada A."/>
            <person name="Yan M."/>
            <person name="Wang P."/>
            <person name="Xu J."/>
            <person name="Bruns T."/>
            <person name="Baldrian P."/>
            <person name="Vilgalys R."/>
            <person name="Dunand C."/>
            <person name="Henrissat B."/>
            <person name="Grigoriev I.V."/>
            <person name="Hibbett D."/>
            <person name="Nagy L.G."/>
            <person name="Martin F.M."/>
        </authorList>
    </citation>
    <scope>NUCLEOTIDE SEQUENCE</scope>
    <source>
        <strain evidence="3">UH-Tt-Lm1</strain>
    </source>
</reference>
<protein>
    <submittedName>
        <fullName evidence="3">Uncharacterized protein</fullName>
    </submittedName>
</protein>
<evidence type="ECO:0000256" key="2">
    <source>
        <dbReference type="SAM" id="MobiDB-lite"/>
    </source>
</evidence>
<proteinExistence type="predicted"/>
<evidence type="ECO:0000313" key="3">
    <source>
        <dbReference type="EMBL" id="KAF9778119.1"/>
    </source>
</evidence>
<feature type="compositionally biased region" description="Basic residues" evidence="2">
    <location>
        <begin position="297"/>
        <end position="320"/>
    </location>
</feature>
<dbReference type="EMBL" id="WIUZ02000024">
    <property type="protein sequence ID" value="KAF9778119.1"/>
    <property type="molecule type" value="Genomic_DNA"/>
</dbReference>
<evidence type="ECO:0000313" key="4">
    <source>
        <dbReference type="Proteomes" id="UP000736335"/>
    </source>
</evidence>
<organism evidence="3 4">
    <name type="scientific">Thelephora terrestris</name>
    <dbReference type="NCBI Taxonomy" id="56493"/>
    <lineage>
        <taxon>Eukaryota</taxon>
        <taxon>Fungi</taxon>
        <taxon>Dikarya</taxon>
        <taxon>Basidiomycota</taxon>
        <taxon>Agaricomycotina</taxon>
        <taxon>Agaricomycetes</taxon>
        <taxon>Thelephorales</taxon>
        <taxon>Thelephoraceae</taxon>
        <taxon>Thelephora</taxon>
    </lineage>
</organism>
<name>A0A9P6H3F3_9AGAM</name>
<feature type="coiled-coil region" evidence="1">
    <location>
        <begin position="245"/>
        <end position="272"/>
    </location>
</feature>